<reference evidence="1 2" key="2">
    <citation type="journal article" date="2016" name="Genome Biol. Evol.">
        <title>Extensive mobilome-driven genome diversification in mouse gut-associated Bacteroides vulgatus mpk.</title>
        <authorList>
            <person name="Lange A."/>
            <person name="Beier S."/>
            <person name="Steimle A."/>
            <person name="Autenrieth I.B."/>
            <person name="Huson D.H."/>
            <person name="Frick J.S."/>
        </authorList>
    </citation>
    <scope>NUCLEOTIDE SEQUENCE [LARGE SCALE GENOMIC DNA]</scope>
    <source>
        <strain evidence="2">mpk</strain>
    </source>
</reference>
<name>A0A0P0M2G7_PHOVU</name>
<evidence type="ECO:0000313" key="1">
    <source>
        <dbReference type="EMBL" id="ALK84577.1"/>
    </source>
</evidence>
<dbReference type="PATRIC" id="fig|821.40.peg.2363"/>
<gene>
    <name evidence="1" type="ORF">BvMPK_1975</name>
</gene>
<protein>
    <submittedName>
        <fullName evidence="1">Uncharacterized protein</fullName>
    </submittedName>
</protein>
<evidence type="ECO:0000313" key="2">
    <source>
        <dbReference type="Proteomes" id="UP000061587"/>
    </source>
</evidence>
<proteinExistence type="predicted"/>
<organism evidence="1 2">
    <name type="scientific">Phocaeicola vulgatus</name>
    <name type="common">Bacteroides vulgatus</name>
    <dbReference type="NCBI Taxonomy" id="821"/>
    <lineage>
        <taxon>Bacteria</taxon>
        <taxon>Pseudomonadati</taxon>
        <taxon>Bacteroidota</taxon>
        <taxon>Bacteroidia</taxon>
        <taxon>Bacteroidales</taxon>
        <taxon>Bacteroidaceae</taxon>
        <taxon>Phocaeicola</taxon>
    </lineage>
</organism>
<dbReference type="EMBL" id="CP013020">
    <property type="protein sequence ID" value="ALK84577.1"/>
    <property type="molecule type" value="Genomic_DNA"/>
</dbReference>
<accession>A0A0P0M2G7</accession>
<sequence length="125" mass="14505">MNEVVPSGVLLQRLIQNSHTDILNREKNNDRFMHLYHIGTYWVAFERSACRLCGLFPKSELSLFCVPGCPEYVVMASVPVDEVEGVFRKHVVLCDGVYHKILSDNLLAARDYYRWHDMAVRMVFL</sequence>
<dbReference type="Proteomes" id="UP000061587">
    <property type="component" value="Chromosome"/>
</dbReference>
<dbReference type="AlphaFoldDB" id="A0A0P0M2G7"/>
<reference evidence="2" key="1">
    <citation type="submission" date="2015-10" db="EMBL/GenBank/DDBJ databases">
        <title>Extensive mobilome-driven genome diversification in gut-associated Bacteroides vulgatus mpk.</title>
        <authorList>
            <person name="Beier S."/>
            <person name="Lange A."/>
            <person name="Huson D.H."/>
            <person name="Frick J.-S."/>
            <person name="Autenrieth I.B."/>
        </authorList>
    </citation>
    <scope>NUCLEOTIDE SEQUENCE [LARGE SCALE GENOMIC DNA]</scope>
    <source>
        <strain evidence="2">mpk</strain>
    </source>
</reference>